<feature type="transmembrane region" description="Helical" evidence="2">
    <location>
        <begin position="101"/>
        <end position="121"/>
    </location>
</feature>
<evidence type="ECO:0000313" key="3">
    <source>
        <dbReference type="EMBL" id="HII71074.1"/>
    </source>
</evidence>
<gene>
    <name evidence="3" type="ORF">HA336_07585</name>
</gene>
<reference evidence="3" key="1">
    <citation type="journal article" date="2020" name="bioRxiv">
        <title>A rank-normalized archaeal taxonomy based on genome phylogeny resolves widespread incomplete and uneven classifications.</title>
        <authorList>
            <person name="Rinke C."/>
            <person name="Chuvochina M."/>
            <person name="Mussig A.J."/>
            <person name="Chaumeil P.-A."/>
            <person name="Waite D.W."/>
            <person name="Whitman W.B."/>
            <person name="Parks D.H."/>
            <person name="Hugenholtz P."/>
        </authorList>
    </citation>
    <scope>NUCLEOTIDE SEQUENCE</scope>
    <source>
        <strain evidence="3">UBA8853</strain>
    </source>
</reference>
<name>A0A832WQ13_9EURY</name>
<keyword evidence="2" id="KW-0812">Transmembrane</keyword>
<keyword evidence="2" id="KW-0472">Membrane</keyword>
<sequence>MGELADAVREHLVSATLNAIGLIVVILVIQLVVPPLASLGTMIPGIGVPVNMVLTAVGVVLALYFAYGVLKHVKPMITPAADLVSMVLLGRREEDLRTATYNLVLAAIVLVVAVLLSPLMVSVPGAGAVLSLLVLLVGIGFGGLLLIKAATGFYEVFRDKLEELAENLAERVEELERKASETEETEESE</sequence>
<dbReference type="Proteomes" id="UP000619545">
    <property type="component" value="Unassembled WGS sequence"/>
</dbReference>
<evidence type="ECO:0000256" key="2">
    <source>
        <dbReference type="SAM" id="Phobius"/>
    </source>
</evidence>
<protein>
    <submittedName>
        <fullName evidence="3">Uncharacterized protein</fullName>
    </submittedName>
</protein>
<organism evidence="3 4">
    <name type="scientific">Methanopyrus kandleri</name>
    <dbReference type="NCBI Taxonomy" id="2320"/>
    <lineage>
        <taxon>Archaea</taxon>
        <taxon>Methanobacteriati</taxon>
        <taxon>Methanobacteriota</taxon>
        <taxon>Methanomada group</taxon>
        <taxon>Methanopyri</taxon>
        <taxon>Methanopyrales</taxon>
        <taxon>Methanopyraceae</taxon>
        <taxon>Methanopyrus</taxon>
    </lineage>
</organism>
<dbReference type="AlphaFoldDB" id="A0A832WQ13"/>
<keyword evidence="2" id="KW-1133">Transmembrane helix</keyword>
<evidence type="ECO:0000256" key="1">
    <source>
        <dbReference type="SAM" id="Coils"/>
    </source>
</evidence>
<feature type="transmembrane region" description="Helical" evidence="2">
    <location>
        <begin position="12"/>
        <end position="33"/>
    </location>
</feature>
<keyword evidence="1" id="KW-0175">Coiled coil</keyword>
<feature type="coiled-coil region" evidence="1">
    <location>
        <begin position="154"/>
        <end position="185"/>
    </location>
</feature>
<accession>A0A832WQ13</accession>
<comment type="caution">
    <text evidence="3">The sequence shown here is derived from an EMBL/GenBank/DDBJ whole genome shotgun (WGS) entry which is preliminary data.</text>
</comment>
<proteinExistence type="predicted"/>
<dbReference type="RefSeq" id="WP_011019969.1">
    <property type="nucleotide sequence ID" value="NZ_DUJS01000005.1"/>
</dbReference>
<feature type="transmembrane region" description="Helical" evidence="2">
    <location>
        <begin position="45"/>
        <end position="67"/>
    </location>
</feature>
<dbReference type="EMBL" id="DUJS01000005">
    <property type="protein sequence ID" value="HII71074.1"/>
    <property type="molecule type" value="Genomic_DNA"/>
</dbReference>
<dbReference type="GeneID" id="1478196"/>
<feature type="transmembrane region" description="Helical" evidence="2">
    <location>
        <begin position="127"/>
        <end position="147"/>
    </location>
</feature>
<evidence type="ECO:0000313" key="4">
    <source>
        <dbReference type="Proteomes" id="UP000619545"/>
    </source>
</evidence>